<name>A0A1R2CT19_9CILI</name>
<comment type="similarity">
    <text evidence="1">Belongs to the FAM154 family.</text>
</comment>
<evidence type="ECO:0000256" key="1">
    <source>
        <dbReference type="ARBA" id="ARBA00008738"/>
    </source>
</evidence>
<dbReference type="InterPro" id="IPR033336">
    <property type="entry name" value="SAXO1/2"/>
</dbReference>
<dbReference type="OrthoDB" id="318884at2759"/>
<dbReference type="GO" id="GO:0008017">
    <property type="term" value="F:microtubule binding"/>
    <property type="evidence" value="ECO:0007669"/>
    <property type="project" value="InterPro"/>
</dbReference>
<protein>
    <recommendedName>
        <fullName evidence="4">STOP protein</fullName>
    </recommendedName>
</protein>
<sequence>MKKRPVTANNSKKRLCPLSDPSVGIVSENDHKVGLCLCKYCDCGEHTCPVLSKNDIHLKSAFCSSYMQDFQKSNGFDSPLKPQQKLFRPNSHKMDFTTTNQADFKPIRLSPKKPEEKPIDTNKAQFRGYSIYANDFPDWGENNISHEKRWYPPLRTTELSFKGTSTYKESFRDGVCKSSDNSKNDIQNISASKTNIFIAPKDKFDDNTTYRQTMRDYSSSQLNKKIIVMPQNIPQVKIPQTHFSTTNKNYFNNSKFSPDPRLYKLTLMSRSQSVKRSKSKDKVK</sequence>
<reference evidence="2 3" key="1">
    <citation type="submission" date="2016-11" db="EMBL/GenBank/DDBJ databases">
        <title>The macronuclear genome of Stentor coeruleus: a giant cell with tiny introns.</title>
        <authorList>
            <person name="Slabodnick M."/>
            <person name="Ruby J.G."/>
            <person name="Reiff S.B."/>
            <person name="Swart E.C."/>
            <person name="Gosai S."/>
            <person name="Prabakaran S."/>
            <person name="Witkowska E."/>
            <person name="Larue G.E."/>
            <person name="Fisher S."/>
            <person name="Freeman R.M."/>
            <person name="Gunawardena J."/>
            <person name="Chu W."/>
            <person name="Stover N.A."/>
            <person name="Gregory B.D."/>
            <person name="Nowacki M."/>
            <person name="Derisi J."/>
            <person name="Roy S.W."/>
            <person name="Marshall W.F."/>
            <person name="Sood P."/>
        </authorList>
    </citation>
    <scope>NUCLEOTIDE SEQUENCE [LARGE SCALE GENOMIC DNA]</scope>
    <source>
        <strain evidence="2">WM001</strain>
    </source>
</reference>
<dbReference type="PANTHER" id="PTHR31516:SF17">
    <property type="entry name" value="STABILIZER OF AXONEMAL MICROTUBULES 2"/>
    <property type="match status" value="1"/>
</dbReference>
<proteinExistence type="inferred from homology"/>
<accession>A0A1R2CT19</accession>
<evidence type="ECO:0000313" key="2">
    <source>
        <dbReference type="EMBL" id="OMJ92157.1"/>
    </source>
</evidence>
<dbReference type="EMBL" id="MPUH01000067">
    <property type="protein sequence ID" value="OMJ92157.1"/>
    <property type="molecule type" value="Genomic_DNA"/>
</dbReference>
<dbReference type="GO" id="GO:0005856">
    <property type="term" value="C:cytoskeleton"/>
    <property type="evidence" value="ECO:0007669"/>
    <property type="project" value="TreeGrafter"/>
</dbReference>
<evidence type="ECO:0000313" key="3">
    <source>
        <dbReference type="Proteomes" id="UP000187209"/>
    </source>
</evidence>
<organism evidence="2 3">
    <name type="scientific">Stentor coeruleus</name>
    <dbReference type="NCBI Taxonomy" id="5963"/>
    <lineage>
        <taxon>Eukaryota</taxon>
        <taxon>Sar</taxon>
        <taxon>Alveolata</taxon>
        <taxon>Ciliophora</taxon>
        <taxon>Postciliodesmatophora</taxon>
        <taxon>Heterotrichea</taxon>
        <taxon>Heterotrichida</taxon>
        <taxon>Stentoridae</taxon>
        <taxon>Stentor</taxon>
    </lineage>
</organism>
<dbReference type="PANTHER" id="PTHR31516">
    <property type="entry name" value="STABILIZER OF AXONEMAL MICROTUBULES 2"/>
    <property type="match status" value="1"/>
</dbReference>
<gene>
    <name evidence="2" type="ORF">SteCoe_5147</name>
</gene>
<comment type="caution">
    <text evidence="2">The sequence shown here is derived from an EMBL/GenBank/DDBJ whole genome shotgun (WGS) entry which is preliminary data.</text>
</comment>
<keyword evidence="3" id="KW-1185">Reference proteome</keyword>
<dbReference type="Proteomes" id="UP000187209">
    <property type="component" value="Unassembled WGS sequence"/>
</dbReference>
<evidence type="ECO:0008006" key="4">
    <source>
        <dbReference type="Google" id="ProtNLM"/>
    </source>
</evidence>
<dbReference type="AlphaFoldDB" id="A0A1R2CT19"/>